<dbReference type="SUPFAM" id="SSF158499">
    <property type="entry name" value="DnaD domain-like"/>
    <property type="match status" value="1"/>
</dbReference>
<organism evidence="3">
    <name type="scientific">marine sediment metagenome</name>
    <dbReference type="NCBI Taxonomy" id="412755"/>
    <lineage>
        <taxon>unclassified sequences</taxon>
        <taxon>metagenomes</taxon>
        <taxon>ecological metagenomes</taxon>
    </lineage>
</organism>
<dbReference type="EMBL" id="BARW01020826">
    <property type="protein sequence ID" value="GAI96173.1"/>
    <property type="molecule type" value="Genomic_DNA"/>
</dbReference>
<comment type="caution">
    <text evidence="3">The sequence shown here is derived from an EMBL/GenBank/DDBJ whole genome shotgun (WGS) entry which is preliminary data.</text>
</comment>
<dbReference type="Pfam" id="PF07261">
    <property type="entry name" value="DnaB_2"/>
    <property type="match status" value="1"/>
</dbReference>
<proteinExistence type="predicted"/>
<gene>
    <name evidence="3" type="ORF">S12H4_35108</name>
</gene>
<dbReference type="InterPro" id="IPR034829">
    <property type="entry name" value="DnaD-like_sf"/>
</dbReference>
<feature type="domain" description="DnaB/C C-terminal" evidence="2">
    <location>
        <begin position="139"/>
        <end position="178"/>
    </location>
</feature>
<dbReference type="InterPro" id="IPR006343">
    <property type="entry name" value="DnaB/C_C"/>
</dbReference>
<evidence type="ECO:0000313" key="3">
    <source>
        <dbReference type="EMBL" id="GAI96173.1"/>
    </source>
</evidence>
<sequence length="180" mass="20362">MAIQMLDWWDVQKLQWAWPSLYPPPEGWQDRLRYKKTAKEVVTLNWPSPELSPEGSPENSPEGSPENSAVSPLITPLKENININIRRRGRGRGISPESSGEKHPPPATYMEILNKLKSCYESGWGMKASGKVSARLRDLAKELSAAGCPLDYIDEAFREAARMNKYSVSYVRKILFAWLG</sequence>
<reference evidence="3" key="1">
    <citation type="journal article" date="2014" name="Front. Microbiol.">
        <title>High frequency of phylogenetically diverse reductive dehalogenase-homologous genes in deep subseafloor sedimentary metagenomes.</title>
        <authorList>
            <person name="Kawai M."/>
            <person name="Futagami T."/>
            <person name="Toyoda A."/>
            <person name="Takaki Y."/>
            <person name="Nishi S."/>
            <person name="Hori S."/>
            <person name="Arai W."/>
            <person name="Tsubouchi T."/>
            <person name="Morono Y."/>
            <person name="Uchiyama I."/>
            <person name="Ito T."/>
            <person name="Fujiyama A."/>
            <person name="Inagaki F."/>
            <person name="Takami H."/>
        </authorList>
    </citation>
    <scope>NUCLEOTIDE SEQUENCE</scope>
    <source>
        <strain evidence="3">Expedition CK06-06</strain>
    </source>
</reference>
<dbReference type="Gene3D" id="1.10.10.630">
    <property type="entry name" value="DnaD domain-like"/>
    <property type="match status" value="1"/>
</dbReference>
<feature type="compositionally biased region" description="Low complexity" evidence="1">
    <location>
        <begin position="47"/>
        <end position="68"/>
    </location>
</feature>
<feature type="non-terminal residue" evidence="3">
    <location>
        <position position="180"/>
    </location>
</feature>
<dbReference type="AlphaFoldDB" id="X1STB3"/>
<protein>
    <recommendedName>
        <fullName evidence="2">DnaB/C C-terminal domain-containing protein</fullName>
    </recommendedName>
</protein>
<feature type="region of interest" description="Disordered" evidence="1">
    <location>
        <begin position="45"/>
        <end position="107"/>
    </location>
</feature>
<accession>X1STB3</accession>
<evidence type="ECO:0000259" key="2">
    <source>
        <dbReference type="Pfam" id="PF07261"/>
    </source>
</evidence>
<evidence type="ECO:0000256" key="1">
    <source>
        <dbReference type="SAM" id="MobiDB-lite"/>
    </source>
</evidence>
<name>X1STB3_9ZZZZ</name>